<dbReference type="Pfam" id="PF06985">
    <property type="entry name" value="HET"/>
    <property type="match status" value="1"/>
</dbReference>
<dbReference type="EMBL" id="MCFA01000092">
    <property type="protein sequence ID" value="ORY09035.1"/>
    <property type="molecule type" value="Genomic_DNA"/>
</dbReference>
<reference evidence="2 3" key="1">
    <citation type="submission" date="2016-07" db="EMBL/GenBank/DDBJ databases">
        <title>Pervasive Adenine N6-methylation of Active Genes in Fungi.</title>
        <authorList>
            <consortium name="DOE Joint Genome Institute"/>
            <person name="Mondo S.J."/>
            <person name="Dannebaum R.O."/>
            <person name="Kuo R.C."/>
            <person name="Labutti K."/>
            <person name="Haridas S."/>
            <person name="Kuo A."/>
            <person name="Salamov A."/>
            <person name="Ahrendt S.R."/>
            <person name="Lipzen A."/>
            <person name="Sullivan W."/>
            <person name="Andreopoulos W.B."/>
            <person name="Clum A."/>
            <person name="Lindquist E."/>
            <person name="Daum C."/>
            <person name="Ramamoorthy G.K."/>
            <person name="Gryganskyi A."/>
            <person name="Culley D."/>
            <person name="Magnuson J.K."/>
            <person name="James T.Y."/>
            <person name="O'Malley M.A."/>
            <person name="Stajich J.E."/>
            <person name="Spatafora J.W."/>
            <person name="Visel A."/>
            <person name="Grigoriev I.V."/>
        </authorList>
    </citation>
    <scope>NUCLEOTIDE SEQUENCE [LARGE SCALE GENOMIC DNA]</scope>
    <source>
        <strain evidence="2 3">CBS 115471</strain>
    </source>
</reference>
<proteinExistence type="predicted"/>
<evidence type="ECO:0000313" key="2">
    <source>
        <dbReference type="EMBL" id="ORY09035.1"/>
    </source>
</evidence>
<dbReference type="STRING" id="1231657.A0A1Y1ZGU5"/>
<keyword evidence="3" id="KW-1185">Reference proteome</keyword>
<organism evidence="2 3">
    <name type="scientific">Clohesyomyces aquaticus</name>
    <dbReference type="NCBI Taxonomy" id="1231657"/>
    <lineage>
        <taxon>Eukaryota</taxon>
        <taxon>Fungi</taxon>
        <taxon>Dikarya</taxon>
        <taxon>Ascomycota</taxon>
        <taxon>Pezizomycotina</taxon>
        <taxon>Dothideomycetes</taxon>
        <taxon>Pleosporomycetidae</taxon>
        <taxon>Pleosporales</taxon>
        <taxon>Lindgomycetaceae</taxon>
        <taxon>Clohesyomyces</taxon>
    </lineage>
</organism>
<name>A0A1Y1ZGU5_9PLEO</name>
<dbReference type="Proteomes" id="UP000193144">
    <property type="component" value="Unassembled WGS sequence"/>
</dbReference>
<sequence length="221" mass="25882">MTGFTQADAYGARHLEGQIDYNILRKWIFVCAYKHQECSRRGNSRTRFSIKVIDCVDRRILWRQTELKYVTLSYCWGQLQRKRYTEGRLDGDLPPLIEDAIAVTINLGYRYLWVDYYCIDQENPKEKADQIALMDNIYGASEVTIVAATESGVEGRLPGVRPNSRPPTRILSLSKKTYAIVMEPLLYDYRWITRGWTYQEVILAQRSILFFEEQVVFHCTQ</sequence>
<feature type="domain" description="Heterokaryon incompatibility" evidence="1">
    <location>
        <begin position="69"/>
        <end position="200"/>
    </location>
</feature>
<dbReference type="OrthoDB" id="5428863at2759"/>
<dbReference type="PANTHER" id="PTHR33112">
    <property type="entry name" value="DOMAIN PROTEIN, PUTATIVE-RELATED"/>
    <property type="match status" value="1"/>
</dbReference>
<gene>
    <name evidence="2" type="ORF">BCR34DRAFT_657762</name>
</gene>
<evidence type="ECO:0000259" key="1">
    <source>
        <dbReference type="Pfam" id="PF06985"/>
    </source>
</evidence>
<dbReference type="AlphaFoldDB" id="A0A1Y1ZGU5"/>
<accession>A0A1Y1ZGU5</accession>
<evidence type="ECO:0000313" key="3">
    <source>
        <dbReference type="Proteomes" id="UP000193144"/>
    </source>
</evidence>
<dbReference type="InterPro" id="IPR010730">
    <property type="entry name" value="HET"/>
</dbReference>
<dbReference type="PANTHER" id="PTHR33112:SF1">
    <property type="entry name" value="HETEROKARYON INCOMPATIBILITY DOMAIN-CONTAINING PROTEIN"/>
    <property type="match status" value="1"/>
</dbReference>
<feature type="non-terminal residue" evidence="2">
    <location>
        <position position="221"/>
    </location>
</feature>
<comment type="caution">
    <text evidence="2">The sequence shown here is derived from an EMBL/GenBank/DDBJ whole genome shotgun (WGS) entry which is preliminary data.</text>
</comment>
<protein>
    <submittedName>
        <fullName evidence="2">Heterokaryon incompatibility protein-domain-containing protein</fullName>
    </submittedName>
</protein>